<feature type="compositionally biased region" description="Acidic residues" evidence="1">
    <location>
        <begin position="123"/>
        <end position="135"/>
    </location>
</feature>
<dbReference type="KEGG" id="fcy:FRACYDRAFT_254177"/>
<feature type="region of interest" description="Disordered" evidence="1">
    <location>
        <begin position="118"/>
        <end position="141"/>
    </location>
</feature>
<dbReference type="InParanoid" id="A0A1E7EL64"/>
<gene>
    <name evidence="3" type="ORF">FRACYDRAFT_254177</name>
</gene>
<dbReference type="EMBL" id="KV784405">
    <property type="protein sequence ID" value="OEU06626.1"/>
    <property type="molecule type" value="Genomic_DNA"/>
</dbReference>
<evidence type="ECO:0000313" key="3">
    <source>
        <dbReference type="EMBL" id="OEU06626.1"/>
    </source>
</evidence>
<evidence type="ECO:0000256" key="2">
    <source>
        <dbReference type="SAM" id="Phobius"/>
    </source>
</evidence>
<proteinExistence type="predicted"/>
<accession>A0A1E7EL64</accession>
<dbReference type="AlphaFoldDB" id="A0A1E7EL64"/>
<keyword evidence="4" id="KW-1185">Reference proteome</keyword>
<sequence length="472" mass="52593">MATTSTSSSSSSSRKALSISDLWTMNEPTLVATNEESNSNNKRFHLTYEVNDMIEDTMFTTTFWATTDCSSGESPLSEEGLGYRFITTNDGALSGDGSNVRSFHVVFEITDEISVRDNPDLYTIDDNDNDNENENENGNNNNSRIVVCVRSSLNTMNGKEVNYVESIIQFRYVYENGFSVANDITVTARDNDAADTVIDDERSIVDAYDCTDDPIGNTKNIKGEGKGKGQGTLLRLCVQPKPNALISGFRMKAIENYRYETKVVNEEGSGGGEEEEEQQQLVQYAVEDRVQTEKNDLTRLTCIRGQGQCVIETLLNAAFYSQQREVYGKGTVTYQLGQEDGGTGNTNNSNANTASDNGNSGNSNDGDNGRRLRRGLKAAADDGIDDNSRFEQVEWEIIDVIFVVEKDDSDYDDNKKIEGEGRLKISRYNHSNNASIVIIILIVSNLMAGIVHFVDYRQQHKVVEHRKKLYEH</sequence>
<organism evidence="3 4">
    <name type="scientific">Fragilariopsis cylindrus CCMP1102</name>
    <dbReference type="NCBI Taxonomy" id="635003"/>
    <lineage>
        <taxon>Eukaryota</taxon>
        <taxon>Sar</taxon>
        <taxon>Stramenopiles</taxon>
        <taxon>Ochrophyta</taxon>
        <taxon>Bacillariophyta</taxon>
        <taxon>Bacillariophyceae</taxon>
        <taxon>Bacillariophycidae</taxon>
        <taxon>Bacillariales</taxon>
        <taxon>Bacillariaceae</taxon>
        <taxon>Fragilariopsis</taxon>
    </lineage>
</organism>
<feature type="region of interest" description="Disordered" evidence="1">
    <location>
        <begin position="338"/>
        <end position="371"/>
    </location>
</feature>
<dbReference type="Proteomes" id="UP000095751">
    <property type="component" value="Unassembled WGS sequence"/>
</dbReference>
<name>A0A1E7EL64_9STRA</name>
<feature type="transmembrane region" description="Helical" evidence="2">
    <location>
        <begin position="434"/>
        <end position="454"/>
    </location>
</feature>
<protein>
    <submittedName>
        <fullName evidence="3">Uncharacterized protein</fullName>
    </submittedName>
</protein>
<keyword evidence="2" id="KW-0472">Membrane</keyword>
<evidence type="ECO:0000313" key="4">
    <source>
        <dbReference type="Proteomes" id="UP000095751"/>
    </source>
</evidence>
<reference evidence="3 4" key="1">
    <citation type="submission" date="2016-09" db="EMBL/GenBank/DDBJ databases">
        <title>Extensive genetic diversity and differential bi-allelic expression allows diatom success in the polar Southern Ocean.</title>
        <authorList>
            <consortium name="DOE Joint Genome Institute"/>
            <person name="Mock T."/>
            <person name="Otillar R.P."/>
            <person name="Strauss J."/>
            <person name="Dupont C."/>
            <person name="Frickenhaus S."/>
            <person name="Maumus F."/>
            <person name="Mcmullan M."/>
            <person name="Sanges R."/>
            <person name="Schmutz J."/>
            <person name="Toseland A."/>
            <person name="Valas R."/>
            <person name="Veluchamy A."/>
            <person name="Ward B.J."/>
            <person name="Allen A."/>
            <person name="Barry K."/>
            <person name="Falciatore A."/>
            <person name="Ferrante M."/>
            <person name="Fortunato A.E."/>
            <person name="Gloeckner G."/>
            <person name="Gruber A."/>
            <person name="Hipkin R."/>
            <person name="Janech M."/>
            <person name="Kroth P."/>
            <person name="Leese F."/>
            <person name="Lindquist E."/>
            <person name="Lyon B.R."/>
            <person name="Martin J."/>
            <person name="Mayer C."/>
            <person name="Parker M."/>
            <person name="Quesneville H."/>
            <person name="Raymond J."/>
            <person name="Uhlig C."/>
            <person name="Valentin K.U."/>
            <person name="Worden A.Z."/>
            <person name="Armbrust E.V."/>
            <person name="Bowler C."/>
            <person name="Green B."/>
            <person name="Moulton V."/>
            <person name="Van Oosterhout C."/>
            <person name="Grigoriev I."/>
        </authorList>
    </citation>
    <scope>NUCLEOTIDE SEQUENCE [LARGE SCALE GENOMIC DNA]</scope>
    <source>
        <strain evidence="3 4">CCMP1102</strain>
    </source>
</reference>
<keyword evidence="2" id="KW-1133">Transmembrane helix</keyword>
<feature type="compositionally biased region" description="Low complexity" evidence="1">
    <location>
        <begin position="345"/>
        <end position="366"/>
    </location>
</feature>
<evidence type="ECO:0000256" key="1">
    <source>
        <dbReference type="SAM" id="MobiDB-lite"/>
    </source>
</evidence>
<keyword evidence="2" id="KW-0812">Transmembrane</keyword>